<dbReference type="Pfam" id="PF04149">
    <property type="entry name" value="DUF397"/>
    <property type="match status" value="2"/>
</dbReference>
<feature type="domain" description="DUF397" evidence="1">
    <location>
        <begin position="26"/>
        <end position="77"/>
    </location>
</feature>
<reference evidence="2 3" key="1">
    <citation type="submission" date="2024-10" db="EMBL/GenBank/DDBJ databases">
        <title>The Natural Products Discovery Center: Release of the First 8490 Sequenced Strains for Exploring Actinobacteria Biosynthetic Diversity.</title>
        <authorList>
            <person name="Kalkreuter E."/>
            <person name="Kautsar S.A."/>
            <person name="Yang D."/>
            <person name="Bader C.D."/>
            <person name="Teijaro C.N."/>
            <person name="Fluegel L."/>
            <person name="Davis C.M."/>
            <person name="Simpson J.R."/>
            <person name="Lauterbach L."/>
            <person name="Steele A.D."/>
            <person name="Gui C."/>
            <person name="Meng S."/>
            <person name="Li G."/>
            <person name="Viehrig K."/>
            <person name="Ye F."/>
            <person name="Su P."/>
            <person name="Kiefer A.F."/>
            <person name="Nichols A."/>
            <person name="Cepeda A.J."/>
            <person name="Yan W."/>
            <person name="Fan B."/>
            <person name="Jiang Y."/>
            <person name="Adhikari A."/>
            <person name="Zheng C.-J."/>
            <person name="Schuster L."/>
            <person name="Cowan T.M."/>
            <person name="Smanski M.J."/>
            <person name="Chevrette M.G."/>
            <person name="De Carvalho L.P.S."/>
            <person name="Shen B."/>
        </authorList>
    </citation>
    <scope>NUCLEOTIDE SEQUENCE [LARGE SCALE GENOMIC DNA]</scope>
    <source>
        <strain evidence="2 3">NPDC001650</strain>
    </source>
</reference>
<evidence type="ECO:0000313" key="3">
    <source>
        <dbReference type="Proteomes" id="UP001602123"/>
    </source>
</evidence>
<organism evidence="2 3">
    <name type="scientific">Streptomyces nondiastaticus</name>
    <dbReference type="NCBI Taxonomy" id="3154512"/>
    <lineage>
        <taxon>Bacteria</taxon>
        <taxon>Bacillati</taxon>
        <taxon>Actinomycetota</taxon>
        <taxon>Actinomycetes</taxon>
        <taxon>Kitasatosporales</taxon>
        <taxon>Streptomycetaceae</taxon>
        <taxon>Streptomyces</taxon>
    </lineage>
</organism>
<evidence type="ECO:0000259" key="1">
    <source>
        <dbReference type="Pfam" id="PF04149"/>
    </source>
</evidence>
<accession>A0ABW6U2N3</accession>
<keyword evidence="3" id="KW-1185">Reference proteome</keyword>
<protein>
    <submittedName>
        <fullName evidence="2">DUF397 domain-containing protein</fullName>
    </submittedName>
</protein>
<proteinExistence type="predicted"/>
<dbReference type="Proteomes" id="UP001602123">
    <property type="component" value="Unassembled WGS sequence"/>
</dbReference>
<name>A0ABW6U2N3_9ACTN</name>
<dbReference type="InterPro" id="IPR007278">
    <property type="entry name" value="DUF397"/>
</dbReference>
<dbReference type="RefSeq" id="WP_388627349.1">
    <property type="nucleotide sequence ID" value="NZ_JBIAUT010000004.1"/>
</dbReference>
<evidence type="ECO:0000313" key="2">
    <source>
        <dbReference type="EMBL" id="MFF4217617.1"/>
    </source>
</evidence>
<dbReference type="EMBL" id="JBIAUT010000004">
    <property type="protein sequence ID" value="MFF4217617.1"/>
    <property type="molecule type" value="Genomic_DNA"/>
</dbReference>
<feature type="domain" description="DUF397" evidence="1">
    <location>
        <begin position="7"/>
        <end position="24"/>
    </location>
</feature>
<comment type="caution">
    <text evidence="2">The sequence shown here is derived from an EMBL/GenBank/DDBJ whole genome shotgun (WGS) entry which is preliminary data.</text>
</comment>
<sequence length="80" mass="8691">MNDGPIWFKSSYSDTEGAACVEVALPWRKSSYSQGEGDQCVEVSALPQAIRIRDSKYKHGPQLAVGAPAWKALVSHVQAD</sequence>
<gene>
    <name evidence="2" type="ORF">ACFYZM_15245</name>
</gene>